<gene>
    <name evidence="1" type="ORF">WDK88_29675</name>
</gene>
<evidence type="ECO:0008006" key="3">
    <source>
        <dbReference type="Google" id="ProtNLM"/>
    </source>
</evidence>
<reference evidence="1" key="1">
    <citation type="journal article" date="2021" name="Int. J. Syst. Evol. Microbiol.">
        <title>Bradyrhizobium septentrionale sp. nov. (sv. septentrionale) and Bradyrhizobium quebecense sp. nov. (sv. septentrionale) associated with legumes native to Canada possess rearranged symbiosis genes and numerous insertion sequences.</title>
        <authorList>
            <person name="Bromfield E.S.P."/>
            <person name="Cloutier S."/>
        </authorList>
    </citation>
    <scope>NUCLEOTIDE SEQUENCE</scope>
    <source>
        <strain evidence="1">5S5</strain>
    </source>
</reference>
<protein>
    <recommendedName>
        <fullName evidence="3">DUF1127 domain-containing protein</fullName>
    </recommendedName>
</protein>
<keyword evidence="2" id="KW-1185">Reference proteome</keyword>
<reference evidence="1" key="2">
    <citation type="submission" date="2024-03" db="EMBL/GenBank/DDBJ databases">
        <authorList>
            <person name="Bromfield E.S.P."/>
            <person name="Cloutier S."/>
        </authorList>
    </citation>
    <scope>NUCLEOTIDE SEQUENCE</scope>
    <source>
        <strain evidence="1">5S5</strain>
    </source>
</reference>
<dbReference type="EMBL" id="CP147711">
    <property type="protein sequence ID" value="WXC77586.1"/>
    <property type="molecule type" value="Genomic_DNA"/>
</dbReference>
<evidence type="ECO:0000313" key="1">
    <source>
        <dbReference type="EMBL" id="WXC77586.1"/>
    </source>
</evidence>
<organism evidence="1 2">
    <name type="scientific">Bradyrhizobium septentrionale</name>
    <dbReference type="NCBI Taxonomy" id="1404411"/>
    <lineage>
        <taxon>Bacteria</taxon>
        <taxon>Pseudomonadati</taxon>
        <taxon>Pseudomonadota</taxon>
        <taxon>Alphaproteobacteria</taxon>
        <taxon>Hyphomicrobiales</taxon>
        <taxon>Nitrobacteraceae</taxon>
        <taxon>Bradyrhizobium</taxon>
    </lineage>
</organism>
<evidence type="ECO:0000313" key="2">
    <source>
        <dbReference type="Proteomes" id="UP001432046"/>
    </source>
</evidence>
<sequence>MRRIDLAAVTLESWGRLDDRQRQRFAEMFLRAALRLGGTELRRWLRRRVRTAPLAPPVDLSRFAISDDMAALLKAMPFRAGDADRGTGP</sequence>
<dbReference type="RefSeq" id="WP_338833570.1">
    <property type="nucleotide sequence ID" value="NZ_CP147711.1"/>
</dbReference>
<proteinExistence type="predicted"/>
<accession>A0ABZ2NTW5</accession>
<name>A0ABZ2NTW5_9BRAD</name>
<dbReference type="Proteomes" id="UP001432046">
    <property type="component" value="Chromosome"/>
</dbReference>